<name>A0A7I8VM59_9ANNE</name>
<accession>A0A7I8VM59</accession>
<reference evidence="3 4" key="1">
    <citation type="submission" date="2020-08" db="EMBL/GenBank/DDBJ databases">
        <authorList>
            <person name="Hejnol A."/>
        </authorList>
    </citation>
    <scope>NUCLEOTIDE SEQUENCE [LARGE SCALE GENOMIC DNA]</scope>
</reference>
<feature type="signal peptide" evidence="2">
    <location>
        <begin position="1"/>
        <end position="19"/>
    </location>
</feature>
<sequence length="249" mass="28919">MKAAVTLFIFFVFLALNQAAPQAKVRVKRALEQLEYGNHQNRPRVKKADPNVPQKLMPPNPIATKRLEETKSPAPVTKVESDKAAKSDVAIVPKEKTVEEDKELSDIYDWLMKSMKPEMRTNWRKKRSSATAEDMSGAPVQARSKRSLYYDLPMDVYEDEIPFDDDETYPSLYDWKDPYEYYENSEYPTSDSLIPEDEEDISELYGYKSEPTWKRAAPYGLYDTVSEKRSREEAMNRLYALAYRLGKKK</sequence>
<evidence type="ECO:0000256" key="2">
    <source>
        <dbReference type="SAM" id="SignalP"/>
    </source>
</evidence>
<comment type="caution">
    <text evidence="3">The sequence shown here is derived from an EMBL/GenBank/DDBJ whole genome shotgun (WGS) entry which is preliminary data.</text>
</comment>
<gene>
    <name evidence="3" type="ORF">DGYR_LOCUS5907</name>
</gene>
<feature type="chain" id="PRO_5029487728" evidence="2">
    <location>
        <begin position="20"/>
        <end position="249"/>
    </location>
</feature>
<protein>
    <submittedName>
        <fullName evidence="3">Uncharacterized protein</fullName>
    </submittedName>
</protein>
<evidence type="ECO:0000313" key="3">
    <source>
        <dbReference type="EMBL" id="CAD5117374.1"/>
    </source>
</evidence>
<feature type="region of interest" description="Disordered" evidence="1">
    <location>
        <begin position="38"/>
        <end position="60"/>
    </location>
</feature>
<keyword evidence="2" id="KW-0732">Signal</keyword>
<keyword evidence="4" id="KW-1185">Reference proteome</keyword>
<evidence type="ECO:0000313" key="4">
    <source>
        <dbReference type="Proteomes" id="UP000549394"/>
    </source>
</evidence>
<organism evidence="3 4">
    <name type="scientific">Dimorphilus gyrociliatus</name>
    <dbReference type="NCBI Taxonomy" id="2664684"/>
    <lineage>
        <taxon>Eukaryota</taxon>
        <taxon>Metazoa</taxon>
        <taxon>Spiralia</taxon>
        <taxon>Lophotrochozoa</taxon>
        <taxon>Annelida</taxon>
        <taxon>Polychaeta</taxon>
        <taxon>Polychaeta incertae sedis</taxon>
        <taxon>Dinophilidae</taxon>
        <taxon>Dimorphilus</taxon>
    </lineage>
</organism>
<dbReference type="Proteomes" id="UP000549394">
    <property type="component" value="Unassembled WGS sequence"/>
</dbReference>
<dbReference type="AlphaFoldDB" id="A0A7I8VM59"/>
<evidence type="ECO:0000256" key="1">
    <source>
        <dbReference type="SAM" id="MobiDB-lite"/>
    </source>
</evidence>
<dbReference type="EMBL" id="CAJFCJ010000007">
    <property type="protein sequence ID" value="CAD5117374.1"/>
    <property type="molecule type" value="Genomic_DNA"/>
</dbReference>
<proteinExistence type="predicted"/>